<evidence type="ECO:0000256" key="11">
    <source>
        <dbReference type="ARBA" id="ARBA00047462"/>
    </source>
</evidence>
<dbReference type="InterPro" id="IPR000961">
    <property type="entry name" value="AGC-kinase_C"/>
</dbReference>
<dbReference type="PANTHER" id="PTHR24353:SF111">
    <property type="match status" value="1"/>
</dbReference>
<evidence type="ECO:0000256" key="14">
    <source>
        <dbReference type="PROSITE-ProRule" id="PRU10141"/>
    </source>
</evidence>
<evidence type="ECO:0000259" key="15">
    <source>
        <dbReference type="PROSITE" id="PS50011"/>
    </source>
</evidence>
<dbReference type="FunFam" id="1.10.510.10:FF:000210">
    <property type="entry name" value="Non-specific serine/threonine protein kinase"/>
    <property type="match status" value="1"/>
</dbReference>
<dbReference type="Gene3D" id="1.10.510.10">
    <property type="entry name" value="Transferase(Phosphotransferase) domain 1"/>
    <property type="match status" value="1"/>
</dbReference>
<dbReference type="PROSITE" id="PS00889">
    <property type="entry name" value="CNMP_BINDING_2"/>
    <property type="match status" value="2"/>
</dbReference>
<dbReference type="GO" id="GO:0030553">
    <property type="term" value="F:cGMP binding"/>
    <property type="evidence" value="ECO:0007669"/>
    <property type="project" value="UniProtKB-KW"/>
</dbReference>
<feature type="domain" description="Cyclic nucleotide-binding" evidence="16">
    <location>
        <begin position="22"/>
        <end position="182"/>
    </location>
</feature>
<dbReference type="PROSITE" id="PS00888">
    <property type="entry name" value="CNMP_BINDING_1"/>
    <property type="match status" value="1"/>
</dbReference>
<keyword evidence="7" id="KW-0418">Kinase</keyword>
<evidence type="ECO:0000313" key="19">
    <source>
        <dbReference type="Proteomes" id="UP000274504"/>
    </source>
</evidence>
<evidence type="ECO:0000256" key="8">
    <source>
        <dbReference type="ARBA" id="ARBA00022840"/>
    </source>
</evidence>
<evidence type="ECO:0000256" key="9">
    <source>
        <dbReference type="ARBA" id="ARBA00022992"/>
    </source>
</evidence>
<dbReference type="GO" id="GO:0004692">
    <property type="term" value="F:cGMP-dependent protein kinase activity"/>
    <property type="evidence" value="ECO:0007669"/>
    <property type="project" value="UniProtKB-EC"/>
</dbReference>
<feature type="binding site" evidence="13 14">
    <location>
        <position position="359"/>
    </location>
    <ligand>
        <name>ATP</name>
        <dbReference type="ChEBI" id="CHEBI:30616"/>
    </ligand>
</feature>
<dbReference type="Proteomes" id="UP000274504">
    <property type="component" value="Unassembled WGS sequence"/>
</dbReference>
<dbReference type="Pfam" id="PF00069">
    <property type="entry name" value="Pkinase"/>
    <property type="match status" value="1"/>
</dbReference>
<feature type="domain" description="Cyclic nucleotide-binding" evidence="16">
    <location>
        <begin position="185"/>
        <end position="294"/>
    </location>
</feature>
<dbReference type="CDD" id="cd05572">
    <property type="entry name" value="STKc_cGK"/>
    <property type="match status" value="1"/>
</dbReference>
<dbReference type="Gene3D" id="3.30.200.20">
    <property type="entry name" value="Phosphorylase Kinase, domain 1"/>
    <property type="match status" value="1"/>
</dbReference>
<dbReference type="SMART" id="SM00100">
    <property type="entry name" value="cNMP"/>
    <property type="match status" value="2"/>
</dbReference>
<evidence type="ECO:0000256" key="12">
    <source>
        <dbReference type="PIRSR" id="PIRSR000559-1"/>
    </source>
</evidence>
<dbReference type="AlphaFoldDB" id="A0A158QE87"/>
<sequence length="619" mass="70949">MTRIFNFRTREVLNQAILENDFMKNLDTSQVVEIVECMYSVKFAPNSTIIREGELGSVVYVMEGDLEKQLAVSVLASFWTASSLDNSSFFQDYRGAAKNVEIPGDMKVEGSIEVTRDGNPLRVISHPTVFGELAILYNCMRTATVKAITPCSLWAIDRKSFQAIMMKTGILKHQRHLEFLKSVPTFASLAPETLSKLVGLLEEVHYEPGEYVIRQGARGDTFYIIASGQVQVTQNTRPSGSPVPHGEGKEKFVRLMGRGEWFGEKALKNEDIRTANIIASYPKGVDCLVLDRDTNCAYQRFAISSKYFLVPYRERFQLLELKETNLQDFAIVGTLGVGGFGRVELVQLRKDPTRTYALKKLKKHYIVVTKQEEHVMNERTILMACNSEFIVRLFKTFKDRKYLYLLMEVCLGGELWTILRNRLFFAESTTQFYVACVVEALIYLHSRGIVYRDLKPENLLLDQYGYCKMTDFGFAKKIGLGRKTWTFCGTPEYVAPEIILNKGHDFSADSWSLGILIFELMNGTPPFTSEEPMKTYNIILRGIDAVEFPRKITRNAQNLIKKLCRENPSERYGYSKGGLREIRKHVWFEGFDWEGLRHRQLKPPYVPKVGYYLYIIYSS</sequence>
<keyword evidence="5" id="KW-0808">Transferase</keyword>
<dbReference type="PROSITE" id="PS50011">
    <property type="entry name" value="PROTEIN_KINASE_DOM"/>
    <property type="match status" value="1"/>
</dbReference>
<accession>A0A158QE87</accession>
<comment type="catalytic activity">
    <reaction evidence="11">
        <text>L-seryl-[protein] + ATP = O-phospho-L-seryl-[protein] + ADP + H(+)</text>
        <dbReference type="Rhea" id="RHEA:17989"/>
        <dbReference type="Rhea" id="RHEA-COMP:9863"/>
        <dbReference type="Rhea" id="RHEA-COMP:11604"/>
        <dbReference type="ChEBI" id="CHEBI:15378"/>
        <dbReference type="ChEBI" id="CHEBI:29999"/>
        <dbReference type="ChEBI" id="CHEBI:30616"/>
        <dbReference type="ChEBI" id="CHEBI:83421"/>
        <dbReference type="ChEBI" id="CHEBI:456216"/>
        <dbReference type="EC" id="2.7.11.12"/>
    </reaction>
</comment>
<organism evidence="20">
    <name type="scientific">Hymenolepis diminuta</name>
    <name type="common">Rat tapeworm</name>
    <dbReference type="NCBI Taxonomy" id="6216"/>
    <lineage>
        <taxon>Eukaryota</taxon>
        <taxon>Metazoa</taxon>
        <taxon>Spiralia</taxon>
        <taxon>Lophotrochozoa</taxon>
        <taxon>Platyhelminthes</taxon>
        <taxon>Cestoda</taxon>
        <taxon>Eucestoda</taxon>
        <taxon>Cyclophyllidea</taxon>
        <taxon>Hymenolepididae</taxon>
        <taxon>Hymenolepis</taxon>
    </lineage>
</organism>
<dbReference type="PROSITE" id="PS00108">
    <property type="entry name" value="PROTEIN_KINASE_ST"/>
    <property type="match status" value="1"/>
</dbReference>
<dbReference type="SUPFAM" id="SSF51206">
    <property type="entry name" value="cAMP-binding domain-like"/>
    <property type="match status" value="2"/>
</dbReference>
<dbReference type="EMBL" id="UYSG01010898">
    <property type="protein sequence ID" value="VDL59348.1"/>
    <property type="molecule type" value="Genomic_DNA"/>
</dbReference>
<dbReference type="Pfam" id="PF00027">
    <property type="entry name" value="cNMP_binding"/>
    <property type="match status" value="2"/>
</dbReference>
<keyword evidence="9" id="KW-0142">cGMP-binding</keyword>
<dbReference type="InterPro" id="IPR008271">
    <property type="entry name" value="Ser/Thr_kinase_AS"/>
</dbReference>
<dbReference type="InterPro" id="IPR000719">
    <property type="entry name" value="Prot_kinase_dom"/>
</dbReference>
<protein>
    <recommendedName>
        <fullName evidence="2">cGMP-dependent protein kinase</fullName>
        <ecNumber evidence="2">2.7.11.12</ecNumber>
    </recommendedName>
</protein>
<evidence type="ECO:0000313" key="20">
    <source>
        <dbReference type="WBParaSite" id="HDID_0000703201-mRNA-1"/>
    </source>
</evidence>
<evidence type="ECO:0000259" key="16">
    <source>
        <dbReference type="PROSITE" id="PS50042"/>
    </source>
</evidence>
<dbReference type="STRING" id="6216.A0A158QE87"/>
<dbReference type="PIRSF" id="PIRSF000559">
    <property type="entry name" value="cGMP-dep_kinase"/>
    <property type="match status" value="1"/>
</dbReference>
<evidence type="ECO:0000256" key="5">
    <source>
        <dbReference type="ARBA" id="ARBA00022679"/>
    </source>
</evidence>
<dbReference type="InterPro" id="IPR018488">
    <property type="entry name" value="cNMP-bd_CS"/>
</dbReference>
<dbReference type="PANTHER" id="PTHR24353">
    <property type="entry name" value="CYCLIC NUCLEOTIDE-DEPENDENT PROTEIN KINASE"/>
    <property type="match status" value="1"/>
</dbReference>
<dbReference type="InterPro" id="IPR035014">
    <property type="entry name" value="STKc_cGK"/>
</dbReference>
<dbReference type="PROSITE" id="PS50042">
    <property type="entry name" value="CNMP_BINDING_3"/>
    <property type="match status" value="2"/>
</dbReference>
<dbReference type="SUPFAM" id="SSF56112">
    <property type="entry name" value="Protein kinase-like (PK-like)"/>
    <property type="match status" value="1"/>
</dbReference>
<evidence type="ECO:0000256" key="10">
    <source>
        <dbReference type="ARBA" id="ARBA00047298"/>
    </source>
</evidence>
<evidence type="ECO:0000256" key="7">
    <source>
        <dbReference type="ARBA" id="ARBA00022777"/>
    </source>
</evidence>
<comment type="catalytic activity">
    <reaction evidence="10">
        <text>L-threonyl-[protein] + ATP = O-phospho-L-threonyl-[protein] + ADP + H(+)</text>
        <dbReference type="Rhea" id="RHEA:46608"/>
        <dbReference type="Rhea" id="RHEA-COMP:11060"/>
        <dbReference type="Rhea" id="RHEA-COMP:11605"/>
        <dbReference type="ChEBI" id="CHEBI:15378"/>
        <dbReference type="ChEBI" id="CHEBI:30013"/>
        <dbReference type="ChEBI" id="CHEBI:30616"/>
        <dbReference type="ChEBI" id="CHEBI:61977"/>
        <dbReference type="ChEBI" id="CHEBI:456216"/>
        <dbReference type="EC" id="2.7.11.12"/>
    </reaction>
</comment>
<dbReference type="InterPro" id="IPR014710">
    <property type="entry name" value="RmlC-like_jellyroll"/>
</dbReference>
<evidence type="ECO:0000256" key="4">
    <source>
        <dbReference type="ARBA" id="ARBA00022535"/>
    </source>
</evidence>
<dbReference type="InterPro" id="IPR018490">
    <property type="entry name" value="cNMP-bd_dom_sf"/>
</dbReference>
<dbReference type="OrthoDB" id="63267at2759"/>
<dbReference type="PROSITE" id="PS00107">
    <property type="entry name" value="PROTEIN_KINASE_ATP"/>
    <property type="match status" value="1"/>
</dbReference>
<reference evidence="20" key="1">
    <citation type="submission" date="2016-04" db="UniProtKB">
        <authorList>
            <consortium name="WormBaseParasite"/>
        </authorList>
    </citation>
    <scope>IDENTIFICATION</scope>
</reference>
<keyword evidence="3" id="KW-0723">Serine/threonine-protein kinase</keyword>
<dbReference type="InterPro" id="IPR002374">
    <property type="entry name" value="cGMP_dep_kinase"/>
</dbReference>
<evidence type="ECO:0000259" key="17">
    <source>
        <dbReference type="PROSITE" id="PS51285"/>
    </source>
</evidence>
<reference evidence="18 19" key="2">
    <citation type="submission" date="2018-11" db="EMBL/GenBank/DDBJ databases">
        <authorList>
            <consortium name="Pathogen Informatics"/>
        </authorList>
    </citation>
    <scope>NUCLEOTIDE SEQUENCE [LARGE SCALE GENOMIC DNA]</scope>
</reference>
<dbReference type="PROSITE" id="PS51285">
    <property type="entry name" value="AGC_KINASE_CTER"/>
    <property type="match status" value="1"/>
</dbReference>
<dbReference type="PRINTS" id="PR00103">
    <property type="entry name" value="CAMPKINASE"/>
</dbReference>
<name>A0A158QE87_HYMDI</name>
<evidence type="ECO:0000256" key="6">
    <source>
        <dbReference type="ARBA" id="ARBA00022741"/>
    </source>
</evidence>
<evidence type="ECO:0000313" key="18">
    <source>
        <dbReference type="EMBL" id="VDL59348.1"/>
    </source>
</evidence>
<proteinExistence type="inferred from homology"/>
<keyword evidence="8 13" id="KW-0067">ATP-binding</keyword>
<evidence type="ECO:0000256" key="13">
    <source>
        <dbReference type="PIRSR" id="PIRSR000559-2"/>
    </source>
</evidence>
<dbReference type="InterPro" id="IPR011009">
    <property type="entry name" value="Kinase-like_dom_sf"/>
</dbReference>
<feature type="active site" description="Proton acceptor" evidence="12">
    <location>
        <position position="453"/>
    </location>
</feature>
<dbReference type="CDD" id="cd00038">
    <property type="entry name" value="CAP_ED"/>
    <property type="match status" value="2"/>
</dbReference>
<evidence type="ECO:0000256" key="1">
    <source>
        <dbReference type="ARBA" id="ARBA00006352"/>
    </source>
</evidence>
<dbReference type="GO" id="GO:0005524">
    <property type="term" value="F:ATP binding"/>
    <property type="evidence" value="ECO:0007669"/>
    <property type="project" value="UniProtKB-UniRule"/>
</dbReference>
<feature type="domain" description="AGC-kinase C-terminal" evidence="17">
    <location>
        <begin position="589"/>
        <end position="619"/>
    </location>
</feature>
<feature type="domain" description="Protein kinase" evidence="15">
    <location>
        <begin position="329"/>
        <end position="588"/>
    </location>
</feature>
<dbReference type="EC" id="2.7.11.12" evidence="2"/>
<dbReference type="SMART" id="SM00220">
    <property type="entry name" value="S_TKc"/>
    <property type="match status" value="1"/>
</dbReference>
<comment type="similarity">
    <text evidence="1">Belongs to the protein kinase superfamily. AGC Ser/Thr protein kinase family. cGMP subfamily.</text>
</comment>
<feature type="binding site" evidence="13">
    <location>
        <begin position="335"/>
        <end position="343"/>
    </location>
    <ligand>
        <name>ATP</name>
        <dbReference type="ChEBI" id="CHEBI:30616"/>
    </ligand>
</feature>
<dbReference type="Gene3D" id="2.60.120.10">
    <property type="entry name" value="Jelly Rolls"/>
    <property type="match status" value="2"/>
</dbReference>
<dbReference type="InterPro" id="IPR000595">
    <property type="entry name" value="cNMP-bd_dom"/>
</dbReference>
<dbReference type="InterPro" id="IPR017441">
    <property type="entry name" value="Protein_kinase_ATP_BS"/>
</dbReference>
<keyword evidence="4" id="KW-0140">cGMP</keyword>
<evidence type="ECO:0000256" key="3">
    <source>
        <dbReference type="ARBA" id="ARBA00022527"/>
    </source>
</evidence>
<dbReference type="WBParaSite" id="HDID_0000703201-mRNA-1">
    <property type="protein sequence ID" value="HDID_0000703201-mRNA-1"/>
    <property type="gene ID" value="HDID_0000703201"/>
</dbReference>
<keyword evidence="6 13" id="KW-0547">Nucleotide-binding</keyword>
<gene>
    <name evidence="18" type="ORF">HDID_LOCUS7030</name>
</gene>
<evidence type="ECO:0000256" key="2">
    <source>
        <dbReference type="ARBA" id="ARBA00012428"/>
    </source>
</evidence>